<dbReference type="Proteomes" id="UP001163823">
    <property type="component" value="Chromosome 11"/>
</dbReference>
<dbReference type="GO" id="GO:0005886">
    <property type="term" value="C:plasma membrane"/>
    <property type="evidence" value="ECO:0007669"/>
    <property type="project" value="UniProtKB-SubCell"/>
</dbReference>
<dbReference type="AlphaFoldDB" id="A0AAD7L356"/>
<dbReference type="InterPro" id="IPR055414">
    <property type="entry name" value="LRR_R13L4/SHOC2-like"/>
</dbReference>
<evidence type="ECO:0000256" key="3">
    <source>
        <dbReference type="ARBA" id="ARBA00022475"/>
    </source>
</evidence>
<reference evidence="15" key="1">
    <citation type="journal article" date="2023" name="Science">
        <title>Elucidation of the pathway for biosynthesis of saponin adjuvants from the soapbark tree.</title>
        <authorList>
            <person name="Reed J."/>
            <person name="Orme A."/>
            <person name="El-Demerdash A."/>
            <person name="Owen C."/>
            <person name="Martin L.B.B."/>
            <person name="Misra R.C."/>
            <person name="Kikuchi S."/>
            <person name="Rejzek M."/>
            <person name="Martin A.C."/>
            <person name="Harkess A."/>
            <person name="Leebens-Mack J."/>
            <person name="Louveau T."/>
            <person name="Stephenson M.J."/>
            <person name="Osbourn A."/>
        </authorList>
    </citation>
    <scope>NUCLEOTIDE SEQUENCE</scope>
    <source>
        <strain evidence="15">S10</strain>
    </source>
</reference>
<keyword evidence="6 12" id="KW-0732">Signal</keyword>
<keyword evidence="3" id="KW-1003">Cell membrane</keyword>
<evidence type="ECO:0000256" key="5">
    <source>
        <dbReference type="ARBA" id="ARBA00022692"/>
    </source>
</evidence>
<feature type="signal peptide" evidence="12">
    <location>
        <begin position="1"/>
        <end position="23"/>
    </location>
</feature>
<evidence type="ECO:0000256" key="12">
    <source>
        <dbReference type="SAM" id="SignalP"/>
    </source>
</evidence>
<gene>
    <name evidence="15" type="ORF">O6P43_026254</name>
</gene>
<name>A0AAD7L356_QUISA</name>
<proteinExistence type="inferred from homology"/>
<evidence type="ECO:0000256" key="8">
    <source>
        <dbReference type="ARBA" id="ARBA00022989"/>
    </source>
</evidence>
<feature type="domain" description="Leucine-rich repeat-containing N-terminal plant-type" evidence="13">
    <location>
        <begin position="28"/>
        <end position="69"/>
    </location>
</feature>
<evidence type="ECO:0000256" key="9">
    <source>
        <dbReference type="ARBA" id="ARBA00023136"/>
    </source>
</evidence>
<evidence type="ECO:0000259" key="14">
    <source>
        <dbReference type="Pfam" id="PF23598"/>
    </source>
</evidence>
<keyword evidence="5" id="KW-0812">Transmembrane</keyword>
<evidence type="ECO:0000256" key="10">
    <source>
        <dbReference type="ARBA" id="ARBA00023170"/>
    </source>
</evidence>
<dbReference type="Pfam" id="PF12799">
    <property type="entry name" value="LRR_4"/>
    <property type="match status" value="1"/>
</dbReference>
<evidence type="ECO:0000256" key="2">
    <source>
        <dbReference type="ARBA" id="ARBA00009592"/>
    </source>
</evidence>
<keyword evidence="8" id="KW-1133">Transmembrane helix</keyword>
<evidence type="ECO:0000259" key="13">
    <source>
        <dbReference type="Pfam" id="PF08263"/>
    </source>
</evidence>
<evidence type="ECO:0000256" key="4">
    <source>
        <dbReference type="ARBA" id="ARBA00022614"/>
    </source>
</evidence>
<dbReference type="InterPro" id="IPR003591">
    <property type="entry name" value="Leu-rich_rpt_typical-subtyp"/>
</dbReference>
<keyword evidence="7" id="KW-0677">Repeat</keyword>
<evidence type="ECO:0000313" key="15">
    <source>
        <dbReference type="EMBL" id="KAJ7950011.1"/>
    </source>
</evidence>
<accession>A0AAD7L356</accession>
<feature type="chain" id="PRO_5042172327" evidence="12">
    <location>
        <begin position="24"/>
        <end position="931"/>
    </location>
</feature>
<dbReference type="InterPro" id="IPR046956">
    <property type="entry name" value="RLP23-like"/>
</dbReference>
<keyword evidence="11" id="KW-0325">Glycoprotein</keyword>
<dbReference type="Gene3D" id="3.80.10.10">
    <property type="entry name" value="Ribonuclease Inhibitor"/>
    <property type="match status" value="6"/>
</dbReference>
<evidence type="ECO:0000256" key="1">
    <source>
        <dbReference type="ARBA" id="ARBA00004251"/>
    </source>
</evidence>
<dbReference type="Pfam" id="PF08263">
    <property type="entry name" value="LRRNT_2"/>
    <property type="match status" value="1"/>
</dbReference>
<evidence type="ECO:0000256" key="6">
    <source>
        <dbReference type="ARBA" id="ARBA00022729"/>
    </source>
</evidence>
<dbReference type="PRINTS" id="PR00019">
    <property type="entry name" value="LEURICHRPT"/>
</dbReference>
<keyword evidence="10 15" id="KW-0675">Receptor</keyword>
<dbReference type="SMART" id="SM00369">
    <property type="entry name" value="LRR_TYP"/>
    <property type="match status" value="5"/>
</dbReference>
<evidence type="ECO:0000313" key="16">
    <source>
        <dbReference type="Proteomes" id="UP001163823"/>
    </source>
</evidence>
<dbReference type="FunFam" id="3.80.10.10:FF:000095">
    <property type="entry name" value="LRR receptor-like serine/threonine-protein kinase GSO1"/>
    <property type="match status" value="2"/>
</dbReference>
<dbReference type="InterPro" id="IPR013210">
    <property type="entry name" value="LRR_N_plant-typ"/>
</dbReference>
<dbReference type="InterPro" id="IPR025875">
    <property type="entry name" value="Leu-rich_rpt_4"/>
</dbReference>
<dbReference type="PANTHER" id="PTHR48061:SF2">
    <property type="entry name" value="RECEPTOR LIKE PROTEIN 30-LIKE"/>
    <property type="match status" value="1"/>
</dbReference>
<dbReference type="Pfam" id="PF00560">
    <property type="entry name" value="LRR_1"/>
    <property type="match status" value="7"/>
</dbReference>
<dbReference type="PROSITE" id="PS51450">
    <property type="entry name" value="LRR"/>
    <property type="match status" value="1"/>
</dbReference>
<keyword evidence="9" id="KW-0472">Membrane</keyword>
<dbReference type="InterPro" id="IPR001611">
    <property type="entry name" value="Leu-rich_rpt"/>
</dbReference>
<comment type="subcellular location">
    <subcellularLocation>
        <location evidence="1">Cell membrane</location>
        <topology evidence="1">Single-pass type I membrane protein</topology>
    </subcellularLocation>
</comment>
<dbReference type="EMBL" id="JARAOO010000011">
    <property type="protein sequence ID" value="KAJ7950011.1"/>
    <property type="molecule type" value="Genomic_DNA"/>
</dbReference>
<evidence type="ECO:0000256" key="7">
    <source>
        <dbReference type="ARBA" id="ARBA00022737"/>
    </source>
</evidence>
<keyword evidence="16" id="KW-1185">Reference proteome</keyword>
<dbReference type="InterPro" id="IPR032675">
    <property type="entry name" value="LRR_dom_sf"/>
</dbReference>
<comment type="caution">
    <text evidence="15">The sequence shown here is derived from an EMBL/GenBank/DDBJ whole genome shotgun (WGS) entry which is preliminary data.</text>
</comment>
<sequence>MGIQLVPWIFLIPLYIEISVVWGSCLGDQQSLLLQLKNKLTIDPDPETSTKLVQWNENLDCCNWAGVTCKEGRVTGLDLSQEFITGGIGNSSSLFSLQFLQKLNLAYNLFNSEIPIGLSKLTNLEYLNLSNAGFMGQIPMEIFQLTRLVTLEISTFSLNRPLKLEHPNLSMLVQNLTEIKELYLDGVSISASGNEWCPAISSLSNLRVLSMSRCNLSGPFDPSLARLKFLSVIGLDHNNFNFCDTVPDFFANFSNLTILSLSACGLTGIFPKAIFQIQSLSVLDISSNQDLHGFLPDFPQNGSLQTLVLHYTNFSGQLPDSISNLRQLSELGLSNCQFNGSLPNSISNLTELVSLDLSYNEFTGQIPWFGESKKLKYIDLSHNDLNGAIPSGNLEGLLNLIQIDFQHNSLSGSIPSSLFALPSLQKIQLSYNQFDGQLSEFSNVSSSAVDTLDLSGNKLEGPIPVFIFELRRLSLLQLSSNKFNGTIDQHKIWKLQNLTTLDLSYNNLSFNPSVANENDLSSFPNLHSLYLASCNLGAFPYFLRNQSMLRYLDLSINQIHGKIPSWISKFRFLSNLNLSYNSLTNWEGPLGNLSPYLVVLDLHSNQLQGPSPIFPPFIIYLDYSSNNFSSVLPHDIGNYLSFTVFLSLSRNNFSGNIPESICNAPSLKVLDLSYNNFSGTIPRCITTMSAFLGVLNLRENKLIGYIPDTFPAACHLQTLDLHGNHLGGSVPLSLSNCTALEVLDLGENQIIDTFPCPLKKISTLCVLVLRKNNFQGPIECPVINSAWEMLQIFDLAFNNFTGKLPGKSLKNWDAMMPNEYESQPMLSHIQFEVIKYAQVNYQDAVTVTSKGLQRNLVKILRVFTLVDYSSNQFEGPIPEELMHFRALCVLNLSHNILSGHIPSSMGNLKQLESLDLSRNNFEGKFHQSWQV</sequence>
<keyword evidence="4" id="KW-0433">Leucine-rich repeat</keyword>
<dbReference type="SUPFAM" id="SSF52058">
    <property type="entry name" value="L domain-like"/>
    <property type="match status" value="3"/>
</dbReference>
<dbReference type="Pfam" id="PF23598">
    <property type="entry name" value="LRR_14"/>
    <property type="match status" value="1"/>
</dbReference>
<dbReference type="KEGG" id="qsa:O6P43_026254"/>
<evidence type="ECO:0000256" key="11">
    <source>
        <dbReference type="ARBA" id="ARBA00023180"/>
    </source>
</evidence>
<organism evidence="15 16">
    <name type="scientific">Quillaja saponaria</name>
    <name type="common">Soap bark tree</name>
    <dbReference type="NCBI Taxonomy" id="32244"/>
    <lineage>
        <taxon>Eukaryota</taxon>
        <taxon>Viridiplantae</taxon>
        <taxon>Streptophyta</taxon>
        <taxon>Embryophyta</taxon>
        <taxon>Tracheophyta</taxon>
        <taxon>Spermatophyta</taxon>
        <taxon>Magnoliopsida</taxon>
        <taxon>eudicotyledons</taxon>
        <taxon>Gunneridae</taxon>
        <taxon>Pentapetalae</taxon>
        <taxon>rosids</taxon>
        <taxon>fabids</taxon>
        <taxon>Fabales</taxon>
        <taxon>Quillajaceae</taxon>
        <taxon>Quillaja</taxon>
    </lineage>
</organism>
<comment type="similarity">
    <text evidence="2">Belongs to the RLP family.</text>
</comment>
<feature type="domain" description="Disease resistance R13L4/SHOC-2-like LRR" evidence="14">
    <location>
        <begin position="304"/>
        <end position="532"/>
    </location>
</feature>
<protein>
    <submittedName>
        <fullName evidence="15">Leucine-rich-repeat receptor-like protein</fullName>
    </submittedName>
</protein>
<dbReference type="PANTHER" id="PTHR48061">
    <property type="entry name" value="LEUCINE-RICH REPEAT RECEPTOR PROTEIN KINASE EMS1-LIKE-RELATED"/>
    <property type="match status" value="1"/>
</dbReference>